<dbReference type="GO" id="GO:0008270">
    <property type="term" value="F:zinc ion binding"/>
    <property type="evidence" value="ECO:0007669"/>
    <property type="project" value="InterPro"/>
</dbReference>
<comment type="caution">
    <text evidence="2">The sequence shown here is derived from an EMBL/GenBank/DDBJ whole genome shotgun (WGS) entry which is preliminary data.</text>
</comment>
<reference evidence="2" key="1">
    <citation type="submission" date="2022-09" db="EMBL/GenBank/DDBJ databases">
        <title>Fusarium specimens isolated from Avocado Roots.</title>
        <authorList>
            <person name="Stajich J."/>
            <person name="Roper C."/>
            <person name="Heimlech-Rivalta G."/>
        </authorList>
    </citation>
    <scope>NUCLEOTIDE SEQUENCE</scope>
    <source>
        <strain evidence="2">CF00136</strain>
    </source>
</reference>
<feature type="compositionally biased region" description="Basic and acidic residues" evidence="1">
    <location>
        <begin position="9"/>
        <end position="18"/>
    </location>
</feature>
<dbReference type="GO" id="GO:0000981">
    <property type="term" value="F:DNA-binding transcription factor activity, RNA polymerase II-specific"/>
    <property type="evidence" value="ECO:0007669"/>
    <property type="project" value="InterPro"/>
</dbReference>
<feature type="compositionally biased region" description="Polar residues" evidence="1">
    <location>
        <begin position="54"/>
        <end position="69"/>
    </location>
</feature>
<feature type="compositionally biased region" description="Polar residues" evidence="1">
    <location>
        <begin position="235"/>
        <end position="246"/>
    </location>
</feature>
<feature type="region of interest" description="Disordered" evidence="1">
    <location>
        <begin position="1"/>
        <end position="107"/>
    </location>
</feature>
<evidence type="ECO:0008006" key="4">
    <source>
        <dbReference type="Google" id="ProtNLM"/>
    </source>
</evidence>
<feature type="compositionally biased region" description="Pro residues" evidence="1">
    <location>
        <begin position="96"/>
        <end position="106"/>
    </location>
</feature>
<dbReference type="Gene3D" id="4.10.240.10">
    <property type="entry name" value="Zn(2)-C6 fungal-type DNA-binding domain"/>
    <property type="match status" value="1"/>
</dbReference>
<name>A0A9W8RZ62_9HYPO</name>
<dbReference type="EMBL" id="JAOQAZ010000013">
    <property type="protein sequence ID" value="KAJ4260534.1"/>
    <property type="molecule type" value="Genomic_DNA"/>
</dbReference>
<dbReference type="InterPro" id="IPR036864">
    <property type="entry name" value="Zn2-C6_fun-type_DNA-bd_sf"/>
</dbReference>
<evidence type="ECO:0000313" key="3">
    <source>
        <dbReference type="Proteomes" id="UP001152049"/>
    </source>
</evidence>
<keyword evidence="3" id="KW-1185">Reference proteome</keyword>
<sequence>MRRQNRSCDQCRKAKRACDAPSLWDIQRNSERLRNGADSASGASLAEEHLGPATANTNANSDVAAQNGANARRVPDQSRTKAKRQRPRPQQQQQPGPSPTQAPLPTQPLDVNATALLDMLQAPTTHDLTCWGPMDTTGFANFPTFPNTTFDTMPVSGVFDPTAFDASLHNTVLQSLEPHSTPTHPHPMDLTPPTELTSHALHQRHQTSNEEENGENGWPLFQTQSVGSDVPFQPSPSGSNSYESDISSRSLSVRHYPESVARSYGTSISPFSVTHNMMTKTNNNLISDNLMRIYHDVLEHALSCWLSEETCPYKPNTITRPSNNGVSWLASHFEGLSVGQPKQQDNRIYRRVIQLDKQAQTTKLIRLSKSEDRAASKALHLAIMAFATQWAQGSQRERDRFPQSLSQMDSMRSEFDEINEDFDRTLQRTFWAQAKRALQDCSDMECFRVVCADLIMGLAQKPRDEEDNNDGPYSVSNFGGESPIAQGEGSIASQLSEIIAQEGPPVFMERAARKMHALKFQYEARETGVLDASGSSLGLEKASSAESLSEEDKGTIGLVYWMTVMFDTVSSSMNGRPVVVSDEECHHDPTYPDHPEHESYNIEYRPQDARWWAELFVRENKEGVLRWPCSYDAASKGVVTAAPIKVILFRHVSYLQNTVRSRYRGEPVEKVISNAMAVYKHWNVSYGAFFRDLVEQYDSVPTLIQSWFVCVVAHFHCAALLLADLIELVDENNLGLEYSTQVRRAANVVTSLRRDSAAILSDLARVSTRPRAGDVPGTGISDLHFAVVEGSILTEPWTMILIRAFTKAAILLLTEVEENVRHDRACLETPGLMHLVRRCEDCTKALWCLGKKSDMARNIASILSSALGPYLMPTTISHMHVPSVEPVMV</sequence>
<organism evidence="2 3">
    <name type="scientific">Fusarium torreyae</name>
    <dbReference type="NCBI Taxonomy" id="1237075"/>
    <lineage>
        <taxon>Eukaryota</taxon>
        <taxon>Fungi</taxon>
        <taxon>Dikarya</taxon>
        <taxon>Ascomycota</taxon>
        <taxon>Pezizomycotina</taxon>
        <taxon>Sordariomycetes</taxon>
        <taxon>Hypocreomycetidae</taxon>
        <taxon>Hypocreales</taxon>
        <taxon>Nectriaceae</taxon>
        <taxon>Fusarium</taxon>
    </lineage>
</organism>
<dbReference type="CDD" id="cd12148">
    <property type="entry name" value="fungal_TF_MHR"/>
    <property type="match status" value="1"/>
</dbReference>
<dbReference type="Proteomes" id="UP001152049">
    <property type="component" value="Unassembled WGS sequence"/>
</dbReference>
<protein>
    <recommendedName>
        <fullName evidence="4">Regulatory protein alcR</fullName>
    </recommendedName>
</protein>
<evidence type="ECO:0000313" key="2">
    <source>
        <dbReference type="EMBL" id="KAJ4260534.1"/>
    </source>
</evidence>
<dbReference type="AlphaFoldDB" id="A0A9W8RZ62"/>
<gene>
    <name evidence="2" type="ORF">NW762_007275</name>
</gene>
<proteinExistence type="predicted"/>
<feature type="region of interest" description="Disordered" evidence="1">
    <location>
        <begin position="200"/>
        <end position="246"/>
    </location>
</feature>
<evidence type="ECO:0000256" key="1">
    <source>
        <dbReference type="SAM" id="MobiDB-lite"/>
    </source>
</evidence>
<accession>A0A9W8RZ62</accession>
<dbReference type="OrthoDB" id="5958943at2759"/>